<evidence type="ECO:0000313" key="10">
    <source>
        <dbReference type="EMBL" id="PXF28934.1"/>
    </source>
</evidence>
<feature type="transmembrane region" description="Helical" evidence="8">
    <location>
        <begin position="420"/>
        <end position="438"/>
    </location>
</feature>
<feature type="transmembrane region" description="Helical" evidence="8">
    <location>
        <begin position="249"/>
        <end position="272"/>
    </location>
</feature>
<dbReference type="PANTHER" id="PTHR42703:SF1">
    <property type="entry name" value="NA(+)_H(+) ANTIPORTER SUBUNIT D1"/>
    <property type="match status" value="1"/>
</dbReference>
<dbReference type="EMBL" id="LAPT01000138">
    <property type="protein sequence ID" value="PXF28934.1"/>
    <property type="molecule type" value="Genomic_DNA"/>
</dbReference>
<name>A0ABX5LRX8_9GAMM</name>
<accession>A0ABX5LRX8</accession>
<keyword evidence="6 8" id="KW-0472">Membrane</keyword>
<feature type="transmembrane region" description="Helical" evidence="8">
    <location>
        <begin position="284"/>
        <end position="305"/>
    </location>
</feature>
<evidence type="ECO:0000256" key="6">
    <source>
        <dbReference type="ARBA" id="ARBA00023136"/>
    </source>
</evidence>
<evidence type="ECO:0000256" key="3">
    <source>
        <dbReference type="ARBA" id="ARBA00022475"/>
    </source>
</evidence>
<reference evidence="10 11" key="1">
    <citation type="submission" date="2015-03" db="EMBL/GenBank/DDBJ databases">
        <authorList>
            <person name="Krishnan R."/>
            <person name="Midha S."/>
            <person name="Patil P.B."/>
            <person name="Rameshkumar N."/>
        </authorList>
    </citation>
    <scope>NUCLEOTIDE SEQUENCE [LARGE SCALE GENOMIC DNA]</scope>
    <source>
        <strain evidence="10 11">L1E11</strain>
    </source>
</reference>
<evidence type="ECO:0000256" key="8">
    <source>
        <dbReference type="SAM" id="Phobius"/>
    </source>
</evidence>
<keyword evidence="3" id="KW-1003">Cell membrane</keyword>
<feature type="transmembrane region" description="Helical" evidence="8">
    <location>
        <begin position="12"/>
        <end position="29"/>
    </location>
</feature>
<feature type="transmembrane region" description="Helical" evidence="8">
    <location>
        <begin position="167"/>
        <end position="190"/>
    </location>
</feature>
<keyword evidence="4 7" id="KW-0812">Transmembrane</keyword>
<proteinExistence type="inferred from homology"/>
<dbReference type="Proteomes" id="UP000248090">
    <property type="component" value="Unassembled WGS sequence"/>
</dbReference>
<protein>
    <submittedName>
        <fullName evidence="10">Cation:proton antiporter</fullName>
    </submittedName>
</protein>
<keyword evidence="11" id="KW-1185">Reference proteome</keyword>
<evidence type="ECO:0000313" key="11">
    <source>
        <dbReference type="Proteomes" id="UP000248090"/>
    </source>
</evidence>
<dbReference type="RefSeq" id="WP_110189735.1">
    <property type="nucleotide sequence ID" value="NZ_CP177354.1"/>
</dbReference>
<dbReference type="NCBIfam" id="NF009309">
    <property type="entry name" value="PRK12666.1"/>
    <property type="match status" value="1"/>
</dbReference>
<evidence type="ECO:0000256" key="2">
    <source>
        <dbReference type="ARBA" id="ARBA00005346"/>
    </source>
</evidence>
<evidence type="ECO:0000256" key="1">
    <source>
        <dbReference type="ARBA" id="ARBA00004651"/>
    </source>
</evidence>
<feature type="transmembrane region" description="Helical" evidence="8">
    <location>
        <begin position="459"/>
        <end position="481"/>
    </location>
</feature>
<feature type="transmembrane region" description="Helical" evidence="8">
    <location>
        <begin position="138"/>
        <end position="155"/>
    </location>
</feature>
<organism evidence="10 11">
    <name type="scientific">Pokkaliibacter plantistimulans</name>
    <dbReference type="NCBI Taxonomy" id="1635171"/>
    <lineage>
        <taxon>Bacteria</taxon>
        <taxon>Pseudomonadati</taxon>
        <taxon>Pseudomonadota</taxon>
        <taxon>Gammaproteobacteria</taxon>
        <taxon>Oceanospirillales</taxon>
        <taxon>Balneatrichaceae</taxon>
        <taxon>Pokkaliibacter</taxon>
    </lineage>
</organism>
<keyword evidence="5 8" id="KW-1133">Transmembrane helix</keyword>
<dbReference type="Pfam" id="PF00361">
    <property type="entry name" value="Proton_antipo_M"/>
    <property type="match status" value="1"/>
</dbReference>
<evidence type="ECO:0000256" key="7">
    <source>
        <dbReference type="RuleBase" id="RU000320"/>
    </source>
</evidence>
<feature type="transmembrane region" description="Helical" evidence="8">
    <location>
        <begin position="210"/>
        <end position="228"/>
    </location>
</feature>
<evidence type="ECO:0000259" key="9">
    <source>
        <dbReference type="Pfam" id="PF00361"/>
    </source>
</evidence>
<comment type="subcellular location">
    <subcellularLocation>
        <location evidence="1">Cell membrane</location>
        <topology evidence="1">Multi-pass membrane protein</topology>
    </subcellularLocation>
    <subcellularLocation>
        <location evidence="7">Membrane</location>
        <topology evidence="7">Multi-pass membrane protein</topology>
    </subcellularLocation>
</comment>
<gene>
    <name evidence="10" type="ORF">WH50_23620</name>
</gene>
<dbReference type="InterPro" id="IPR003918">
    <property type="entry name" value="NADH_UbQ_OxRdtase"/>
</dbReference>
<dbReference type="InterPro" id="IPR001750">
    <property type="entry name" value="ND/Mrp_TM"/>
</dbReference>
<feature type="transmembrane region" description="Helical" evidence="8">
    <location>
        <begin position="381"/>
        <end position="400"/>
    </location>
</feature>
<feature type="transmembrane region" description="Helical" evidence="8">
    <location>
        <begin position="87"/>
        <end position="108"/>
    </location>
</feature>
<comment type="similarity">
    <text evidence="2">Belongs to the CPA3 antiporters (TC 2.A.63) subunit D family.</text>
</comment>
<dbReference type="PANTHER" id="PTHR42703">
    <property type="entry name" value="NADH DEHYDROGENASE"/>
    <property type="match status" value="1"/>
</dbReference>
<feature type="transmembrane region" description="Helical" evidence="8">
    <location>
        <begin position="337"/>
        <end position="360"/>
    </location>
</feature>
<dbReference type="InterPro" id="IPR050586">
    <property type="entry name" value="CPA3_Na-H_Antiporter_D"/>
</dbReference>
<feature type="domain" description="NADH:quinone oxidoreductase/Mrp antiporter transmembrane" evidence="9">
    <location>
        <begin position="135"/>
        <end position="416"/>
    </location>
</feature>
<comment type="caution">
    <text evidence="10">The sequence shown here is derived from an EMBL/GenBank/DDBJ whole genome shotgun (WGS) entry which is preliminary data.</text>
</comment>
<evidence type="ECO:0000256" key="5">
    <source>
        <dbReference type="ARBA" id="ARBA00022989"/>
    </source>
</evidence>
<evidence type="ECO:0000256" key="4">
    <source>
        <dbReference type="ARBA" id="ARBA00022692"/>
    </source>
</evidence>
<feature type="transmembrane region" description="Helical" evidence="8">
    <location>
        <begin position="312"/>
        <end position="331"/>
    </location>
</feature>
<sequence length="529" mass="56427">MSVAWPLFHAHLPILPILLPLLAGLLMLFPPLSKALTAQRLLGLASILLQGLLAVLLLLQTADGQLRLYALGQWPAPFGIMLMVDQLGALMLLLTAVLALGALLYACAGSDVQGSFFHPLFQLQLLGINGAFLTGDLFNLFVFFEVLLMASYSLLMHGENRQRTRAALHYVILNLVGSSIFLIALGTLYGTLGTLNMADMAVQVKHLDPTLVPLVKAGALMLLIVFALKAAMLPLHFWLARTYAEASPAVAALFCIMTKVGIYAILRVYSLIFGDQAGPLADLAAVWLWPLALLTLIIGAISALTSSSLRKLNANLIIVSVGTLLAVVALNDRQATAAALVYLIHSTLITAGVFLLAAMIAEQRGRSADHLVAGRPMAQPLLLGVGFVVAALALIGMPPFSGFIGKLMMLQATAGLEGKVWLWPCLLLSSLIILVAMSRAGTTLFWRINGEHRSTSKSGVLQLAGVSVLLLAAPLITFFAADLSQLTSQISEQLYQPQRYIDQVFPMGEKQLDAAAEQLTSSPAAGATP</sequence>
<dbReference type="PRINTS" id="PR01437">
    <property type="entry name" value="NUOXDRDTASE4"/>
</dbReference>
<feature type="transmembrane region" description="Helical" evidence="8">
    <location>
        <begin position="41"/>
        <end position="59"/>
    </location>
</feature>